<organism evidence="9 10">
    <name type="scientific">Trapa natans</name>
    <name type="common">Water chestnut</name>
    <dbReference type="NCBI Taxonomy" id="22666"/>
    <lineage>
        <taxon>Eukaryota</taxon>
        <taxon>Viridiplantae</taxon>
        <taxon>Streptophyta</taxon>
        <taxon>Embryophyta</taxon>
        <taxon>Tracheophyta</taxon>
        <taxon>Spermatophyta</taxon>
        <taxon>Magnoliopsida</taxon>
        <taxon>eudicotyledons</taxon>
        <taxon>Gunneridae</taxon>
        <taxon>Pentapetalae</taxon>
        <taxon>rosids</taxon>
        <taxon>malvids</taxon>
        <taxon>Myrtales</taxon>
        <taxon>Lythraceae</taxon>
        <taxon>Trapa</taxon>
    </lineage>
</organism>
<evidence type="ECO:0000256" key="4">
    <source>
        <dbReference type="ARBA" id="ARBA00023125"/>
    </source>
</evidence>
<feature type="domain" description="Myb-like" evidence="7">
    <location>
        <begin position="62"/>
        <end position="112"/>
    </location>
</feature>
<dbReference type="CDD" id="cd00167">
    <property type="entry name" value="SANT"/>
    <property type="match status" value="2"/>
</dbReference>
<keyword evidence="10" id="KW-1185">Reference proteome</keyword>
<dbReference type="PROSITE" id="PS50090">
    <property type="entry name" value="MYB_LIKE"/>
    <property type="match status" value="2"/>
</dbReference>
<dbReference type="Pfam" id="PF00249">
    <property type="entry name" value="Myb_DNA-binding"/>
    <property type="match status" value="2"/>
</dbReference>
<dbReference type="PANTHER" id="PTHR47994">
    <property type="entry name" value="F14D16.11-RELATED"/>
    <property type="match status" value="1"/>
</dbReference>
<evidence type="ECO:0000256" key="2">
    <source>
        <dbReference type="ARBA" id="ARBA00022737"/>
    </source>
</evidence>
<dbReference type="InterPro" id="IPR015495">
    <property type="entry name" value="Myb_TF_plants"/>
</dbReference>
<evidence type="ECO:0000256" key="5">
    <source>
        <dbReference type="ARBA" id="ARBA00023163"/>
    </source>
</evidence>
<evidence type="ECO:0000313" key="10">
    <source>
        <dbReference type="Proteomes" id="UP001346149"/>
    </source>
</evidence>
<accession>A0AAN7QPW4</accession>
<protein>
    <submittedName>
        <fullName evidence="9">Uncharacterized protein</fullName>
    </submittedName>
</protein>
<dbReference type="SMART" id="SM00717">
    <property type="entry name" value="SANT"/>
    <property type="match status" value="2"/>
</dbReference>
<feature type="domain" description="HTH myb-type" evidence="8">
    <location>
        <begin position="62"/>
        <end position="116"/>
    </location>
</feature>
<dbReference type="Proteomes" id="UP001346149">
    <property type="component" value="Unassembled WGS sequence"/>
</dbReference>
<feature type="domain" description="Myb-like" evidence="7">
    <location>
        <begin position="9"/>
        <end position="61"/>
    </location>
</feature>
<evidence type="ECO:0000256" key="1">
    <source>
        <dbReference type="ARBA" id="ARBA00004123"/>
    </source>
</evidence>
<dbReference type="AlphaFoldDB" id="A0AAN7QPW4"/>
<dbReference type="GO" id="GO:0000976">
    <property type="term" value="F:transcription cis-regulatory region binding"/>
    <property type="evidence" value="ECO:0007669"/>
    <property type="project" value="UniProtKB-ARBA"/>
</dbReference>
<dbReference type="GO" id="GO:0005634">
    <property type="term" value="C:nucleus"/>
    <property type="evidence" value="ECO:0007669"/>
    <property type="project" value="UniProtKB-SubCell"/>
</dbReference>
<keyword evidence="2" id="KW-0677">Repeat</keyword>
<proteinExistence type="predicted"/>
<dbReference type="PANTHER" id="PTHR47994:SF5">
    <property type="entry name" value="F14D16.11-RELATED"/>
    <property type="match status" value="1"/>
</dbReference>
<keyword evidence="5" id="KW-0804">Transcription</keyword>
<comment type="caution">
    <text evidence="9">The sequence shown here is derived from an EMBL/GenBank/DDBJ whole genome shotgun (WGS) entry which is preliminary data.</text>
</comment>
<dbReference type="Gene3D" id="1.10.10.60">
    <property type="entry name" value="Homeodomain-like"/>
    <property type="match status" value="2"/>
</dbReference>
<dbReference type="EMBL" id="JAXQNO010000019">
    <property type="protein sequence ID" value="KAK4774679.1"/>
    <property type="molecule type" value="Genomic_DNA"/>
</dbReference>
<keyword evidence="6" id="KW-0539">Nucleus</keyword>
<evidence type="ECO:0000259" key="8">
    <source>
        <dbReference type="PROSITE" id="PS51294"/>
    </source>
</evidence>
<reference evidence="9 10" key="1">
    <citation type="journal article" date="2023" name="Hortic Res">
        <title>Pangenome of water caltrop reveals structural variations and asymmetric subgenome divergence after allopolyploidization.</title>
        <authorList>
            <person name="Zhang X."/>
            <person name="Chen Y."/>
            <person name="Wang L."/>
            <person name="Yuan Y."/>
            <person name="Fang M."/>
            <person name="Shi L."/>
            <person name="Lu R."/>
            <person name="Comes H.P."/>
            <person name="Ma Y."/>
            <person name="Chen Y."/>
            <person name="Huang G."/>
            <person name="Zhou Y."/>
            <person name="Zheng Z."/>
            <person name="Qiu Y."/>
        </authorList>
    </citation>
    <scope>NUCLEOTIDE SEQUENCE [LARGE SCALE GENOMIC DNA]</scope>
    <source>
        <strain evidence="9">F231</strain>
    </source>
</reference>
<name>A0AAN7QPW4_TRANT</name>
<keyword evidence="4" id="KW-0238">DNA-binding</keyword>
<gene>
    <name evidence="9" type="ORF">SAY86_009614</name>
</gene>
<evidence type="ECO:0000256" key="6">
    <source>
        <dbReference type="ARBA" id="ARBA00023242"/>
    </source>
</evidence>
<evidence type="ECO:0000259" key="7">
    <source>
        <dbReference type="PROSITE" id="PS50090"/>
    </source>
</evidence>
<feature type="domain" description="HTH myb-type" evidence="8">
    <location>
        <begin position="9"/>
        <end position="61"/>
    </location>
</feature>
<dbReference type="SUPFAM" id="SSF46689">
    <property type="entry name" value="Homeodomain-like"/>
    <property type="match status" value="1"/>
</dbReference>
<dbReference type="InterPro" id="IPR017930">
    <property type="entry name" value="Myb_dom"/>
</dbReference>
<dbReference type="InterPro" id="IPR001005">
    <property type="entry name" value="SANT/Myb"/>
</dbReference>
<comment type="subcellular location">
    <subcellularLocation>
        <location evidence="1">Nucleus</location>
    </subcellularLocation>
</comment>
<keyword evidence="3" id="KW-0805">Transcription regulation</keyword>
<sequence>MGRSPCCEKAHTNKGAWTKEEDDRLIAYIRAHGEGCWRSLPKAAGLLRCGKSCRLRWINYLRPDLKRGNFTEEEDELIIKFHSLLGNKWSLIAGRLPGRTDNEIKNYWNTHIKRKLMSRGIDPATHRPINELQRPKEPAKSISFNPMHGIDHQEKKEGAPCLDIKFEEPDQEKRPDLNLELRISPPHQSQYLHGDQPMQLGGRNSPCFFCSLGMQNSKECSCNTRCNGSGSVSASVMISMV</sequence>
<dbReference type="FunFam" id="1.10.10.60:FF:000157">
    <property type="entry name" value="Myb transcription factor"/>
    <property type="match status" value="1"/>
</dbReference>
<dbReference type="FunFam" id="1.10.10.60:FF:000001">
    <property type="entry name" value="MYB-related transcription factor"/>
    <property type="match status" value="1"/>
</dbReference>
<evidence type="ECO:0000256" key="3">
    <source>
        <dbReference type="ARBA" id="ARBA00023015"/>
    </source>
</evidence>
<evidence type="ECO:0000313" key="9">
    <source>
        <dbReference type="EMBL" id="KAK4774679.1"/>
    </source>
</evidence>
<dbReference type="InterPro" id="IPR009057">
    <property type="entry name" value="Homeodomain-like_sf"/>
</dbReference>
<dbReference type="PROSITE" id="PS51294">
    <property type="entry name" value="HTH_MYB"/>
    <property type="match status" value="2"/>
</dbReference>